<sequence length="104" mass="11399">SDAEPYYRSCRLTSERLKICWFRCTVGRREAGHPASSAAAAPAARINRRDRETASSGFGELVPASHRPSRSGCVRGSRCSFGREEGQVHGDGSRRFQAREGSRG</sequence>
<feature type="region of interest" description="Disordered" evidence="1">
    <location>
        <begin position="30"/>
        <end position="104"/>
    </location>
</feature>
<feature type="compositionally biased region" description="Low complexity" evidence="1">
    <location>
        <begin position="34"/>
        <end position="44"/>
    </location>
</feature>
<feature type="non-terminal residue" evidence="2">
    <location>
        <position position="104"/>
    </location>
</feature>
<evidence type="ECO:0000313" key="2">
    <source>
        <dbReference type="EMBL" id="JAT40383.1"/>
    </source>
</evidence>
<dbReference type="AlphaFoldDB" id="A0A1D1XDA5"/>
<accession>A0A1D1XDA5</accession>
<protein>
    <submittedName>
        <fullName evidence="2">Uncharacterized protein</fullName>
    </submittedName>
</protein>
<reference evidence="2" key="1">
    <citation type="submission" date="2015-07" db="EMBL/GenBank/DDBJ databases">
        <title>Transcriptome Assembly of Anthurium amnicola.</title>
        <authorList>
            <person name="Suzuki J."/>
        </authorList>
    </citation>
    <scope>NUCLEOTIDE SEQUENCE</scope>
</reference>
<proteinExistence type="predicted"/>
<name>A0A1D1XDA5_9ARAE</name>
<feature type="compositionally biased region" description="Low complexity" evidence="1">
    <location>
        <begin position="70"/>
        <end position="80"/>
    </location>
</feature>
<feature type="compositionally biased region" description="Basic and acidic residues" evidence="1">
    <location>
        <begin position="81"/>
        <end position="104"/>
    </location>
</feature>
<dbReference type="EMBL" id="GDJX01027553">
    <property type="protein sequence ID" value="JAT40383.1"/>
    <property type="molecule type" value="Transcribed_RNA"/>
</dbReference>
<feature type="non-terminal residue" evidence="2">
    <location>
        <position position="1"/>
    </location>
</feature>
<gene>
    <name evidence="2" type="ORF">g.28349</name>
</gene>
<evidence type="ECO:0000256" key="1">
    <source>
        <dbReference type="SAM" id="MobiDB-lite"/>
    </source>
</evidence>
<organism evidence="2">
    <name type="scientific">Anthurium amnicola</name>
    <dbReference type="NCBI Taxonomy" id="1678845"/>
    <lineage>
        <taxon>Eukaryota</taxon>
        <taxon>Viridiplantae</taxon>
        <taxon>Streptophyta</taxon>
        <taxon>Embryophyta</taxon>
        <taxon>Tracheophyta</taxon>
        <taxon>Spermatophyta</taxon>
        <taxon>Magnoliopsida</taxon>
        <taxon>Liliopsida</taxon>
        <taxon>Araceae</taxon>
        <taxon>Pothoideae</taxon>
        <taxon>Potheae</taxon>
        <taxon>Anthurium</taxon>
    </lineage>
</organism>